<dbReference type="PRINTS" id="PR00598">
    <property type="entry name" value="HTHMARR"/>
</dbReference>
<name>A0ABS7QJW9_9ACTN</name>
<gene>
    <name evidence="2" type="ORF">K7472_01300</name>
</gene>
<dbReference type="SMART" id="SM00347">
    <property type="entry name" value="HTH_MARR"/>
    <property type="match status" value="1"/>
</dbReference>
<dbReference type="InterPro" id="IPR036390">
    <property type="entry name" value="WH_DNA-bd_sf"/>
</dbReference>
<proteinExistence type="predicted"/>
<dbReference type="Gene3D" id="1.10.10.10">
    <property type="entry name" value="Winged helix-like DNA-binding domain superfamily/Winged helix DNA-binding domain"/>
    <property type="match status" value="1"/>
</dbReference>
<dbReference type="EMBL" id="JAINVZ010000001">
    <property type="protein sequence ID" value="MBY8883481.1"/>
    <property type="molecule type" value="Genomic_DNA"/>
</dbReference>
<protein>
    <submittedName>
        <fullName evidence="2">MarR family transcriptional regulator</fullName>
    </submittedName>
</protein>
<reference evidence="2 3" key="1">
    <citation type="submission" date="2021-08" db="EMBL/GenBank/DDBJ databases">
        <title>Streptomyces sp. PTM05 isolated from lichen.</title>
        <authorList>
            <person name="Somphong A."/>
            <person name="Phongsopitanun W."/>
            <person name="Tanasupawat S."/>
        </authorList>
    </citation>
    <scope>NUCLEOTIDE SEQUENCE [LARGE SCALE GENOMIC DNA]</scope>
    <source>
        <strain evidence="2 3">Ptm05</strain>
    </source>
</reference>
<dbReference type="PANTHER" id="PTHR33164">
    <property type="entry name" value="TRANSCRIPTIONAL REGULATOR, MARR FAMILY"/>
    <property type="match status" value="1"/>
</dbReference>
<evidence type="ECO:0000313" key="3">
    <source>
        <dbReference type="Proteomes" id="UP001198565"/>
    </source>
</evidence>
<sequence length="148" mass="16095">MTAPTDPAPSAVKSRLLDLMVALGTAHWQDYAATAAQHGLTSVQARLLAQVTAPVPMRGLAEQLGCDASNVTGIVDRLQARGLVVRESDERDRRVKNVVATDEGLATIQRIRAEMQATHTALDALTEDERVTLYALLERLRPGLENRD</sequence>
<evidence type="ECO:0000259" key="1">
    <source>
        <dbReference type="PROSITE" id="PS50995"/>
    </source>
</evidence>
<dbReference type="InterPro" id="IPR039422">
    <property type="entry name" value="MarR/SlyA-like"/>
</dbReference>
<feature type="domain" description="HTH marR-type" evidence="1">
    <location>
        <begin position="13"/>
        <end position="142"/>
    </location>
</feature>
<dbReference type="RefSeq" id="WP_222973095.1">
    <property type="nucleotide sequence ID" value="NZ_JAINVZ010000001.1"/>
</dbReference>
<dbReference type="InterPro" id="IPR036388">
    <property type="entry name" value="WH-like_DNA-bd_sf"/>
</dbReference>
<organism evidence="2 3">
    <name type="scientific">Streptantibioticus parmotrematis</name>
    <dbReference type="NCBI Taxonomy" id="2873249"/>
    <lineage>
        <taxon>Bacteria</taxon>
        <taxon>Bacillati</taxon>
        <taxon>Actinomycetota</taxon>
        <taxon>Actinomycetes</taxon>
        <taxon>Kitasatosporales</taxon>
        <taxon>Streptomycetaceae</taxon>
        <taxon>Streptantibioticus</taxon>
    </lineage>
</organism>
<dbReference type="PROSITE" id="PS50995">
    <property type="entry name" value="HTH_MARR_2"/>
    <property type="match status" value="1"/>
</dbReference>
<dbReference type="SUPFAM" id="SSF46785">
    <property type="entry name" value="Winged helix' DNA-binding domain"/>
    <property type="match status" value="1"/>
</dbReference>
<accession>A0ABS7QJW9</accession>
<dbReference type="Pfam" id="PF12802">
    <property type="entry name" value="MarR_2"/>
    <property type="match status" value="1"/>
</dbReference>
<keyword evidence="3" id="KW-1185">Reference proteome</keyword>
<dbReference type="Proteomes" id="UP001198565">
    <property type="component" value="Unassembled WGS sequence"/>
</dbReference>
<dbReference type="PANTHER" id="PTHR33164:SF99">
    <property type="entry name" value="MARR FAMILY REGULATORY PROTEIN"/>
    <property type="match status" value="1"/>
</dbReference>
<dbReference type="InterPro" id="IPR000835">
    <property type="entry name" value="HTH_MarR-typ"/>
</dbReference>
<comment type="caution">
    <text evidence="2">The sequence shown here is derived from an EMBL/GenBank/DDBJ whole genome shotgun (WGS) entry which is preliminary data.</text>
</comment>
<evidence type="ECO:0000313" key="2">
    <source>
        <dbReference type="EMBL" id="MBY8883481.1"/>
    </source>
</evidence>